<comment type="caution">
    <text evidence="1">The sequence shown here is derived from an EMBL/GenBank/DDBJ whole genome shotgun (WGS) entry which is preliminary data.</text>
</comment>
<organism evidence="1 2">
    <name type="scientific">Gigaspora margarita</name>
    <dbReference type="NCBI Taxonomy" id="4874"/>
    <lineage>
        <taxon>Eukaryota</taxon>
        <taxon>Fungi</taxon>
        <taxon>Fungi incertae sedis</taxon>
        <taxon>Mucoromycota</taxon>
        <taxon>Glomeromycotina</taxon>
        <taxon>Glomeromycetes</taxon>
        <taxon>Diversisporales</taxon>
        <taxon>Gigasporaceae</taxon>
        <taxon>Gigaspora</taxon>
    </lineage>
</organism>
<feature type="non-terminal residue" evidence="1">
    <location>
        <position position="1"/>
    </location>
</feature>
<dbReference type="EMBL" id="CAJVQB010010162">
    <property type="protein sequence ID" value="CAG8737243.1"/>
    <property type="molecule type" value="Genomic_DNA"/>
</dbReference>
<keyword evidence="2" id="KW-1185">Reference proteome</keyword>
<proteinExistence type="predicted"/>
<feature type="non-terminal residue" evidence="1">
    <location>
        <position position="411"/>
    </location>
</feature>
<gene>
    <name evidence="1" type="ORF">GMARGA_LOCUS14997</name>
</gene>
<accession>A0ABN7V7H2</accession>
<dbReference type="Proteomes" id="UP000789901">
    <property type="component" value="Unassembled WGS sequence"/>
</dbReference>
<name>A0ABN7V7H2_GIGMA</name>
<protein>
    <submittedName>
        <fullName evidence="1">22364_t:CDS:1</fullName>
    </submittedName>
</protein>
<evidence type="ECO:0000313" key="1">
    <source>
        <dbReference type="EMBL" id="CAG8737243.1"/>
    </source>
</evidence>
<evidence type="ECO:0000313" key="2">
    <source>
        <dbReference type="Proteomes" id="UP000789901"/>
    </source>
</evidence>
<reference evidence="1 2" key="1">
    <citation type="submission" date="2021-06" db="EMBL/GenBank/DDBJ databases">
        <authorList>
            <person name="Kallberg Y."/>
            <person name="Tangrot J."/>
            <person name="Rosling A."/>
        </authorList>
    </citation>
    <scope>NUCLEOTIDE SEQUENCE [LARGE SCALE GENOMIC DNA]</scope>
    <source>
        <strain evidence="1 2">120-4 pot B 10/14</strain>
    </source>
</reference>
<sequence>DLRNDQTFNEMKQLSSLSFVFSSLPLSKKSLLGWGIIHLSLGIALWVKGQWTNNGLGIQGITSHLFHVLVHSRKFDWLDELMSILESILMFYIAVPVASALGKILLQTTPSAASKSLDDCLRTLKLSNKVRAWIAKRLRDGLSIKGVAQIFRKKSREIDTLWNNQVVLEEQIKHKVEKQGVELWRLKIEKTGDLTCIIPQQNNDKVMEGDARRQCRLADIRAGRMLPSEKETRQRQLKGERLMNSVLRDSINQNYWTVNSETTQGQPQFGIDELLVITEQSQSHTTKQPQYSITELQQFNTIEQVQTQPTTEEIISKIQSLTRTLNDLDINRLQVVYDQLSRALRDVRKQERNFKDGDWISENQRVVFPPHMNYEKQRATPIFSDNTSNTRLILTSLVMPNEVRHLDMSNE</sequence>